<reference evidence="6" key="1">
    <citation type="journal article" date="2020" name="Stud. Mycol.">
        <title>101 Dothideomycetes genomes: a test case for predicting lifestyles and emergence of pathogens.</title>
        <authorList>
            <person name="Haridas S."/>
            <person name="Albert R."/>
            <person name="Binder M."/>
            <person name="Bloem J."/>
            <person name="Labutti K."/>
            <person name="Salamov A."/>
            <person name="Andreopoulos B."/>
            <person name="Baker S."/>
            <person name="Barry K."/>
            <person name="Bills G."/>
            <person name="Bluhm B."/>
            <person name="Cannon C."/>
            <person name="Castanera R."/>
            <person name="Culley D."/>
            <person name="Daum C."/>
            <person name="Ezra D."/>
            <person name="Gonzalez J."/>
            <person name="Henrissat B."/>
            <person name="Kuo A."/>
            <person name="Liang C."/>
            <person name="Lipzen A."/>
            <person name="Lutzoni F."/>
            <person name="Magnuson J."/>
            <person name="Mondo S."/>
            <person name="Nolan M."/>
            <person name="Ohm R."/>
            <person name="Pangilinan J."/>
            <person name="Park H.-J."/>
            <person name="Ramirez L."/>
            <person name="Alfaro M."/>
            <person name="Sun H."/>
            <person name="Tritt A."/>
            <person name="Yoshinaga Y."/>
            <person name="Zwiers L.-H."/>
            <person name="Turgeon B."/>
            <person name="Goodwin S."/>
            <person name="Spatafora J."/>
            <person name="Crous P."/>
            <person name="Grigoriev I."/>
        </authorList>
    </citation>
    <scope>NUCLEOTIDE SEQUENCE</scope>
    <source>
        <strain evidence="6">CBS 260.36</strain>
    </source>
</reference>
<keyword evidence="3 5" id="KW-1133">Transmembrane helix</keyword>
<evidence type="ECO:0000256" key="3">
    <source>
        <dbReference type="ARBA" id="ARBA00022989"/>
    </source>
</evidence>
<dbReference type="AlphaFoldDB" id="A0A9P4IUQ2"/>
<feature type="transmembrane region" description="Helical" evidence="5">
    <location>
        <begin position="110"/>
        <end position="133"/>
    </location>
</feature>
<evidence type="ECO:0000313" key="7">
    <source>
        <dbReference type="Proteomes" id="UP000799439"/>
    </source>
</evidence>
<feature type="transmembrane region" description="Helical" evidence="5">
    <location>
        <begin position="73"/>
        <end position="98"/>
    </location>
</feature>
<sequence length="196" mass="21920">FCIPVIAGGFFEIIGFLARMLSYKNVASVGLFVIQTVLILLAPILFVASIYVFLARIIGASGFIKYCVIRINWLSKIFIAGDIICFLVQGVGATKFVHPKTQADFEMGRYIVLTGLGLQLLLFAVFIATATIFHRRLINNNDFGNVPQALKLGQALLSVYIASLLITVRNAYRFVEYASGNKRYLFLHEWPLYVLD</sequence>
<protein>
    <recommendedName>
        <fullName evidence="8">RTA1 like protein</fullName>
    </recommendedName>
</protein>
<evidence type="ECO:0008006" key="8">
    <source>
        <dbReference type="Google" id="ProtNLM"/>
    </source>
</evidence>
<evidence type="ECO:0000256" key="1">
    <source>
        <dbReference type="ARBA" id="ARBA00004141"/>
    </source>
</evidence>
<accession>A0A9P4IUQ2</accession>
<keyword evidence="2 5" id="KW-0812">Transmembrane</keyword>
<evidence type="ECO:0000313" key="6">
    <source>
        <dbReference type="EMBL" id="KAF2148835.1"/>
    </source>
</evidence>
<dbReference type="EMBL" id="ML996092">
    <property type="protein sequence ID" value="KAF2148835.1"/>
    <property type="molecule type" value="Genomic_DNA"/>
</dbReference>
<keyword evidence="4 5" id="KW-0472">Membrane</keyword>
<dbReference type="PANTHER" id="PTHR31465">
    <property type="entry name" value="PROTEIN RTA1-RELATED"/>
    <property type="match status" value="1"/>
</dbReference>
<dbReference type="Pfam" id="PF04479">
    <property type="entry name" value="RTA1"/>
    <property type="match status" value="1"/>
</dbReference>
<evidence type="ECO:0000256" key="5">
    <source>
        <dbReference type="SAM" id="Phobius"/>
    </source>
</evidence>
<name>A0A9P4IUQ2_9PEZI</name>
<feature type="non-terminal residue" evidence="6">
    <location>
        <position position="1"/>
    </location>
</feature>
<gene>
    <name evidence="6" type="ORF">K461DRAFT_212001</name>
</gene>
<dbReference type="GO" id="GO:0016020">
    <property type="term" value="C:membrane"/>
    <property type="evidence" value="ECO:0007669"/>
    <property type="project" value="UniProtKB-SubCell"/>
</dbReference>
<keyword evidence="7" id="KW-1185">Reference proteome</keyword>
<comment type="subcellular location">
    <subcellularLocation>
        <location evidence="1">Membrane</location>
        <topology evidence="1">Multi-pass membrane protein</topology>
    </subcellularLocation>
</comment>
<comment type="caution">
    <text evidence="6">The sequence shown here is derived from an EMBL/GenBank/DDBJ whole genome shotgun (WGS) entry which is preliminary data.</text>
</comment>
<dbReference type="OrthoDB" id="3358017at2759"/>
<proteinExistence type="predicted"/>
<feature type="transmembrane region" description="Helical" evidence="5">
    <location>
        <begin position="29"/>
        <end position="53"/>
    </location>
</feature>
<dbReference type="Proteomes" id="UP000799439">
    <property type="component" value="Unassembled WGS sequence"/>
</dbReference>
<dbReference type="InterPro" id="IPR007568">
    <property type="entry name" value="RTA1"/>
</dbReference>
<evidence type="ECO:0000256" key="2">
    <source>
        <dbReference type="ARBA" id="ARBA00022692"/>
    </source>
</evidence>
<evidence type="ECO:0000256" key="4">
    <source>
        <dbReference type="ARBA" id="ARBA00023136"/>
    </source>
</evidence>
<dbReference type="PANTHER" id="PTHR31465:SF1">
    <property type="entry name" value="PROTEIN RTA1-RELATED"/>
    <property type="match status" value="1"/>
</dbReference>
<feature type="non-terminal residue" evidence="6">
    <location>
        <position position="196"/>
    </location>
</feature>
<organism evidence="6 7">
    <name type="scientific">Myriangium duriaei CBS 260.36</name>
    <dbReference type="NCBI Taxonomy" id="1168546"/>
    <lineage>
        <taxon>Eukaryota</taxon>
        <taxon>Fungi</taxon>
        <taxon>Dikarya</taxon>
        <taxon>Ascomycota</taxon>
        <taxon>Pezizomycotina</taxon>
        <taxon>Dothideomycetes</taxon>
        <taxon>Dothideomycetidae</taxon>
        <taxon>Myriangiales</taxon>
        <taxon>Myriangiaceae</taxon>
        <taxon>Myriangium</taxon>
    </lineage>
</organism>